<dbReference type="Proteomes" id="UP001189429">
    <property type="component" value="Unassembled WGS sequence"/>
</dbReference>
<gene>
    <name evidence="2" type="ORF">PCOR1329_LOCUS33207</name>
</gene>
<dbReference type="EMBL" id="CAUYUJ010013858">
    <property type="protein sequence ID" value="CAK0836833.1"/>
    <property type="molecule type" value="Genomic_DNA"/>
</dbReference>
<accession>A0ABN9SWG1</accession>
<sequence length="125" mass="13913">MHKLRAFISWPAACIYGASVAAFCEFVHLPTHGDVTDPSGFADAAQVEILLPPPFTAGCIIKYERAKKDGHRTRGRLLPPPPHDDALRDFLCLRLRTSFHSRLARRRPILSNHQRPVRPSPAIGA</sequence>
<keyword evidence="1" id="KW-0732">Signal</keyword>
<evidence type="ECO:0000313" key="2">
    <source>
        <dbReference type="EMBL" id="CAK0836833.1"/>
    </source>
</evidence>
<evidence type="ECO:0000313" key="3">
    <source>
        <dbReference type="Proteomes" id="UP001189429"/>
    </source>
</evidence>
<protein>
    <recommendedName>
        <fullName evidence="4">Secreted protein</fullName>
    </recommendedName>
</protein>
<feature type="signal peptide" evidence="1">
    <location>
        <begin position="1"/>
        <end position="22"/>
    </location>
</feature>
<evidence type="ECO:0000256" key="1">
    <source>
        <dbReference type="SAM" id="SignalP"/>
    </source>
</evidence>
<reference evidence="2" key="1">
    <citation type="submission" date="2023-10" db="EMBL/GenBank/DDBJ databases">
        <authorList>
            <person name="Chen Y."/>
            <person name="Shah S."/>
            <person name="Dougan E. K."/>
            <person name="Thang M."/>
            <person name="Chan C."/>
        </authorList>
    </citation>
    <scope>NUCLEOTIDE SEQUENCE [LARGE SCALE GENOMIC DNA]</scope>
</reference>
<organism evidence="2 3">
    <name type="scientific">Prorocentrum cordatum</name>
    <dbReference type="NCBI Taxonomy" id="2364126"/>
    <lineage>
        <taxon>Eukaryota</taxon>
        <taxon>Sar</taxon>
        <taxon>Alveolata</taxon>
        <taxon>Dinophyceae</taxon>
        <taxon>Prorocentrales</taxon>
        <taxon>Prorocentraceae</taxon>
        <taxon>Prorocentrum</taxon>
    </lineage>
</organism>
<keyword evidence="3" id="KW-1185">Reference proteome</keyword>
<name>A0ABN9SWG1_9DINO</name>
<proteinExistence type="predicted"/>
<feature type="chain" id="PRO_5046845715" description="Secreted protein" evidence="1">
    <location>
        <begin position="23"/>
        <end position="125"/>
    </location>
</feature>
<evidence type="ECO:0008006" key="4">
    <source>
        <dbReference type="Google" id="ProtNLM"/>
    </source>
</evidence>
<comment type="caution">
    <text evidence="2">The sequence shown here is derived from an EMBL/GenBank/DDBJ whole genome shotgun (WGS) entry which is preliminary data.</text>
</comment>